<keyword evidence="3" id="KW-0274">FAD</keyword>
<gene>
    <name evidence="6" type="ORF">BDV25DRAFT_168014</name>
</gene>
<evidence type="ECO:0000313" key="6">
    <source>
        <dbReference type="EMBL" id="KAE8149171.1"/>
    </source>
</evidence>
<keyword evidence="2" id="KW-0285">Flavoprotein</keyword>
<dbReference type="Pfam" id="PF01565">
    <property type="entry name" value="FAD_binding_4"/>
    <property type="match status" value="1"/>
</dbReference>
<organism evidence="6 7">
    <name type="scientific">Aspergillus avenaceus</name>
    <dbReference type="NCBI Taxonomy" id="36643"/>
    <lineage>
        <taxon>Eukaryota</taxon>
        <taxon>Fungi</taxon>
        <taxon>Dikarya</taxon>
        <taxon>Ascomycota</taxon>
        <taxon>Pezizomycotina</taxon>
        <taxon>Eurotiomycetes</taxon>
        <taxon>Eurotiomycetidae</taxon>
        <taxon>Eurotiales</taxon>
        <taxon>Aspergillaceae</taxon>
        <taxon>Aspergillus</taxon>
        <taxon>Aspergillus subgen. Circumdati</taxon>
    </lineage>
</organism>
<dbReference type="Proteomes" id="UP000325780">
    <property type="component" value="Unassembled WGS sequence"/>
</dbReference>
<keyword evidence="7" id="KW-1185">Reference proteome</keyword>
<evidence type="ECO:0000256" key="3">
    <source>
        <dbReference type="ARBA" id="ARBA00022827"/>
    </source>
</evidence>
<evidence type="ECO:0000313" key="7">
    <source>
        <dbReference type="Proteomes" id="UP000325780"/>
    </source>
</evidence>
<keyword evidence="4" id="KW-0560">Oxidoreductase</keyword>
<evidence type="ECO:0000256" key="2">
    <source>
        <dbReference type="ARBA" id="ARBA00022630"/>
    </source>
</evidence>
<proteinExistence type="inferred from homology"/>
<dbReference type="InterPro" id="IPR006094">
    <property type="entry name" value="Oxid_FAD_bind_N"/>
</dbReference>
<reference evidence="6 7" key="1">
    <citation type="submission" date="2019-04" db="EMBL/GenBank/DDBJ databases">
        <title>Friends and foes A comparative genomics study of 23 Aspergillus species from section Flavi.</title>
        <authorList>
            <consortium name="DOE Joint Genome Institute"/>
            <person name="Kjaerbolling I."/>
            <person name="Vesth T."/>
            <person name="Frisvad J.C."/>
            <person name="Nybo J.L."/>
            <person name="Theobald S."/>
            <person name="Kildgaard S."/>
            <person name="Isbrandt T."/>
            <person name="Kuo A."/>
            <person name="Sato A."/>
            <person name="Lyhne E.K."/>
            <person name="Kogle M.E."/>
            <person name="Wiebenga A."/>
            <person name="Kun R.S."/>
            <person name="Lubbers R.J."/>
            <person name="Makela M.R."/>
            <person name="Barry K."/>
            <person name="Chovatia M."/>
            <person name="Clum A."/>
            <person name="Daum C."/>
            <person name="Haridas S."/>
            <person name="He G."/>
            <person name="LaButti K."/>
            <person name="Lipzen A."/>
            <person name="Mondo S."/>
            <person name="Riley R."/>
            <person name="Salamov A."/>
            <person name="Simmons B.A."/>
            <person name="Magnuson J.K."/>
            <person name="Henrissat B."/>
            <person name="Mortensen U.H."/>
            <person name="Larsen T.O."/>
            <person name="Devries R.P."/>
            <person name="Grigoriev I.V."/>
            <person name="Machida M."/>
            <person name="Baker S.E."/>
            <person name="Andersen M.R."/>
        </authorList>
    </citation>
    <scope>NUCLEOTIDE SEQUENCE [LARGE SCALE GENOMIC DNA]</scope>
    <source>
        <strain evidence="6 7">IBT 18842</strain>
    </source>
</reference>
<dbReference type="InterPro" id="IPR036318">
    <property type="entry name" value="FAD-bd_PCMH-like_sf"/>
</dbReference>
<dbReference type="SUPFAM" id="SSF56176">
    <property type="entry name" value="FAD-binding/transporter-associated domain-like"/>
    <property type="match status" value="1"/>
</dbReference>
<accession>A0A5N6TSX7</accession>
<dbReference type="PROSITE" id="PS51387">
    <property type="entry name" value="FAD_PCMH"/>
    <property type="match status" value="1"/>
</dbReference>
<dbReference type="GO" id="GO:0071949">
    <property type="term" value="F:FAD binding"/>
    <property type="evidence" value="ECO:0007669"/>
    <property type="project" value="InterPro"/>
</dbReference>
<evidence type="ECO:0000256" key="4">
    <source>
        <dbReference type="ARBA" id="ARBA00023002"/>
    </source>
</evidence>
<dbReference type="InterPro" id="IPR016166">
    <property type="entry name" value="FAD-bd_PCMH"/>
</dbReference>
<comment type="similarity">
    <text evidence="1">Belongs to the oxygen-dependent FAD-linked oxidoreductase family.</text>
</comment>
<dbReference type="EMBL" id="ML742132">
    <property type="protein sequence ID" value="KAE8149171.1"/>
    <property type="molecule type" value="Genomic_DNA"/>
</dbReference>
<evidence type="ECO:0000259" key="5">
    <source>
        <dbReference type="PROSITE" id="PS51387"/>
    </source>
</evidence>
<dbReference type="InterPro" id="IPR050416">
    <property type="entry name" value="FAD-linked_Oxidoreductase"/>
</dbReference>
<dbReference type="AlphaFoldDB" id="A0A5N6TSX7"/>
<name>A0A5N6TSX7_ASPAV</name>
<evidence type="ECO:0000256" key="1">
    <source>
        <dbReference type="ARBA" id="ARBA00005466"/>
    </source>
</evidence>
<dbReference type="Gene3D" id="3.30.465.10">
    <property type="match status" value="1"/>
</dbReference>
<dbReference type="GO" id="GO:0016491">
    <property type="term" value="F:oxidoreductase activity"/>
    <property type="evidence" value="ECO:0007669"/>
    <property type="project" value="UniProtKB-KW"/>
</dbReference>
<dbReference type="PANTHER" id="PTHR42973:SF54">
    <property type="entry name" value="FAD-BINDING PCMH-TYPE DOMAIN-CONTAINING PROTEIN"/>
    <property type="match status" value="1"/>
</dbReference>
<dbReference type="OrthoDB" id="2151789at2759"/>
<sequence length="509" mass="56485">MSSSTISKIINDANLSADNIPQAQSLLDKFSNLPPHEKETHRASISSEAFCLFFGQNAIIKGEDAYETHRQAEWSANCWLKPQVIVLPDSAQQVATVLSLVCFFNFTFSIRGGGHLSNPRFTSNDGGVVISLAALDHIELAEDKSIARIGAELRWLDVYKALDPHGLAVAGGRTPTVGVSGLLLGGGLSYQNGRYGVGAAGVVNYEVVLGNSEVVNANMHENSDLFWALKGGGPNFGIVTKMDMETVPTTTWSMLKVYPPTHTKEIQAALMRYHEAIEKDNKSCLIWFSANDYTILLYFYSESVEHPAVFDMFRDIPHISYFIEPGLRTTYELTKTVIDILPEGPKWHEFRTMTNMPSLEVYEAIETARMEQANALRDIEGLYLTTVIQPLSSHAITQSGRNGGTPLGLEPVGQQWFLVMADWTYEEDEDRVRQAARYIVNAAEEAARKAGKLFPYRYSNYSSRDQDPLASYGVENIERMKSVAAKYDPDGVFQKLQNDGWLLSKVGGV</sequence>
<protein>
    <submittedName>
        <fullName evidence="6">FAD-binding domain-containing protein</fullName>
    </submittedName>
</protein>
<dbReference type="PANTHER" id="PTHR42973">
    <property type="entry name" value="BINDING OXIDOREDUCTASE, PUTATIVE (AFU_ORTHOLOGUE AFUA_1G17690)-RELATED"/>
    <property type="match status" value="1"/>
</dbReference>
<feature type="domain" description="FAD-binding PCMH-type" evidence="5">
    <location>
        <begin position="78"/>
        <end position="249"/>
    </location>
</feature>
<dbReference type="InterPro" id="IPR016169">
    <property type="entry name" value="FAD-bd_PCMH_sub2"/>
</dbReference>